<dbReference type="Pfam" id="PF00128">
    <property type="entry name" value="Alpha-amylase"/>
    <property type="match status" value="1"/>
</dbReference>
<dbReference type="PANTHER" id="PTHR10357">
    <property type="entry name" value="ALPHA-AMYLASE FAMILY MEMBER"/>
    <property type="match status" value="1"/>
</dbReference>
<gene>
    <name evidence="5" type="primary">malL_2</name>
    <name evidence="5" type="ORF">DLSSTS7063_02777</name>
</gene>
<proteinExistence type="inferred from homology"/>
<dbReference type="InterPro" id="IPR013780">
    <property type="entry name" value="Glyco_hydro_b"/>
</dbReference>
<dbReference type="Gene3D" id="3.90.400.10">
    <property type="entry name" value="Oligo-1,6-glucosidase, Domain 2"/>
    <property type="match status" value="1"/>
</dbReference>
<comment type="similarity">
    <text evidence="1">Belongs to the glycosyl hydrolase 13 family.</text>
</comment>
<dbReference type="InterPro" id="IPR017853">
    <property type="entry name" value="GH"/>
</dbReference>
<dbReference type="SMART" id="SM00642">
    <property type="entry name" value="Aamy"/>
    <property type="match status" value="1"/>
</dbReference>
<dbReference type="GO" id="GO:0004574">
    <property type="term" value="F:oligo-1,6-glucosidase activity"/>
    <property type="evidence" value="ECO:0007669"/>
    <property type="project" value="UniProtKB-EC"/>
</dbReference>
<dbReference type="CDD" id="cd11333">
    <property type="entry name" value="AmyAc_SI_OligoGlu_DGase"/>
    <property type="match status" value="1"/>
</dbReference>
<evidence type="ECO:0000313" key="6">
    <source>
        <dbReference type="Proteomes" id="UP000398619"/>
    </source>
</evidence>
<dbReference type="GO" id="GO:0004556">
    <property type="term" value="F:alpha-amylase activity"/>
    <property type="evidence" value="ECO:0007669"/>
    <property type="project" value="TreeGrafter"/>
</dbReference>
<dbReference type="Proteomes" id="UP000398619">
    <property type="component" value="Unassembled WGS sequence"/>
</dbReference>
<reference evidence="5 6" key="1">
    <citation type="submission" date="2019-07" db="EMBL/GenBank/DDBJ databases">
        <authorList>
            <person name="Hibberd C M."/>
            <person name="Gehrig L. J."/>
            <person name="Chang H.-W."/>
            <person name="Venkatesh S."/>
        </authorList>
    </citation>
    <scope>NUCLEOTIDE SEQUENCE [LARGE SCALE GENOMIC DNA]</scope>
    <source>
        <strain evidence="5">Dorea_longicatena_SSTS_Bg7063</strain>
    </source>
</reference>
<dbReference type="FunFam" id="3.20.20.80:FF:000064">
    <property type="entry name" value="Oligo-1,6-glucosidase"/>
    <property type="match status" value="2"/>
</dbReference>
<evidence type="ECO:0000259" key="4">
    <source>
        <dbReference type="SMART" id="SM00642"/>
    </source>
</evidence>
<dbReference type="FunFam" id="3.90.400.10:FF:000002">
    <property type="entry name" value="Sucrose isomerase"/>
    <property type="match status" value="1"/>
</dbReference>
<dbReference type="EC" id="3.2.1.10" evidence="5"/>
<keyword evidence="2 5" id="KW-0378">Hydrolase</keyword>
<dbReference type="EMBL" id="CABHNM010000065">
    <property type="protein sequence ID" value="VUX20738.1"/>
    <property type="molecule type" value="Genomic_DNA"/>
</dbReference>
<name>A0A564UMM8_9FIRM</name>
<evidence type="ECO:0000313" key="5">
    <source>
        <dbReference type="EMBL" id="VUX20738.1"/>
    </source>
</evidence>
<evidence type="ECO:0000256" key="3">
    <source>
        <dbReference type="ARBA" id="ARBA00023295"/>
    </source>
</evidence>
<sequence>MVGKERYLGRIIQSAGEISKLSMENKNKWWKNAVVYQIYPKSFQDSDGDGIGDIPGIISRLDYLKKLGIDAIWLSPVYRSPQDDNGYDISDYQNIEPMFGTMEDMERLFAEAKKRGIRIMMDLVLNHTSDEHRWFLEAKKSKDNPYHDYYVWRDGEEGDYPNDMNSVFGGPAWEWVPELGQYYFHQFSVKQPDLNWENPKVRRELYDMILWWMEKGAGGFRLDVIDQIAKEPDRKITNNGPKLHEFLRELSRETFQKGDMITVGEAWGATPEIAKKYSNPDGSEFSMVFQFEHIMLDQEEGKEKWDTIPLNLVKLKKCLAKWQNTLYQTGWNSLFMNNHDLPRIVSRWGNDGKYRKESVKMLATMLHGMQGTPYIYQGEELGMTNVQFDSIEDYEDIETLNMYKERLEKGYQPEEIMHSIYARSRDNARTPMQWSGEENGGFTTGEPWFAVNPNYIRINAKEALEDENSVFYYYQKLIRLRKENPVFVDGKFDLLLPEDEKIFTYTRTDEHTKMLVCANFTDEEVSCPLLDEWKDGEVWIRNYEDDREGNVLRPYEAAIIGTAVNIVKAG</sequence>
<accession>A0A564UMM8</accession>
<dbReference type="InterPro" id="IPR006047">
    <property type="entry name" value="GH13_cat_dom"/>
</dbReference>
<evidence type="ECO:0000256" key="2">
    <source>
        <dbReference type="ARBA" id="ARBA00022801"/>
    </source>
</evidence>
<dbReference type="Gene3D" id="3.20.20.80">
    <property type="entry name" value="Glycosidases"/>
    <property type="match status" value="1"/>
</dbReference>
<dbReference type="InterPro" id="IPR045857">
    <property type="entry name" value="O16G_dom_2"/>
</dbReference>
<dbReference type="SUPFAM" id="SSF51011">
    <property type="entry name" value="Glycosyl hydrolase domain"/>
    <property type="match status" value="1"/>
</dbReference>
<dbReference type="NCBIfam" id="NF008183">
    <property type="entry name" value="PRK10933.1"/>
    <property type="match status" value="1"/>
</dbReference>
<feature type="domain" description="Glycosyl hydrolase family 13 catalytic" evidence="4">
    <location>
        <begin position="37"/>
        <end position="429"/>
    </location>
</feature>
<evidence type="ECO:0000256" key="1">
    <source>
        <dbReference type="ARBA" id="ARBA00008061"/>
    </source>
</evidence>
<dbReference type="Gene3D" id="2.60.40.1180">
    <property type="entry name" value="Golgi alpha-mannosidase II"/>
    <property type="match status" value="1"/>
</dbReference>
<dbReference type="SUPFAM" id="SSF51445">
    <property type="entry name" value="(Trans)glycosidases"/>
    <property type="match status" value="1"/>
</dbReference>
<keyword evidence="3 5" id="KW-0326">Glycosidase</keyword>
<dbReference type="GO" id="GO:0009313">
    <property type="term" value="P:oligosaccharide catabolic process"/>
    <property type="evidence" value="ECO:0007669"/>
    <property type="project" value="TreeGrafter"/>
</dbReference>
<dbReference type="PANTHER" id="PTHR10357:SF179">
    <property type="entry name" value="NEUTRAL AND BASIC AMINO ACID TRANSPORT PROTEIN RBAT"/>
    <property type="match status" value="1"/>
</dbReference>
<dbReference type="AlphaFoldDB" id="A0A564UMM8"/>
<organism evidence="5 6">
    <name type="scientific">Dorea longicatena</name>
    <dbReference type="NCBI Taxonomy" id="88431"/>
    <lineage>
        <taxon>Bacteria</taxon>
        <taxon>Bacillati</taxon>
        <taxon>Bacillota</taxon>
        <taxon>Clostridia</taxon>
        <taxon>Lachnospirales</taxon>
        <taxon>Lachnospiraceae</taxon>
        <taxon>Dorea</taxon>
    </lineage>
</organism>
<protein>
    <submittedName>
        <fullName evidence="5">Oligo-1,6-glucosidase</fullName>
        <ecNumber evidence="5">3.2.1.10</ecNumber>
    </submittedName>
</protein>